<organism evidence="1 2">
    <name type="scientific">Plakobranchus ocellatus</name>
    <dbReference type="NCBI Taxonomy" id="259542"/>
    <lineage>
        <taxon>Eukaryota</taxon>
        <taxon>Metazoa</taxon>
        <taxon>Spiralia</taxon>
        <taxon>Lophotrochozoa</taxon>
        <taxon>Mollusca</taxon>
        <taxon>Gastropoda</taxon>
        <taxon>Heterobranchia</taxon>
        <taxon>Euthyneura</taxon>
        <taxon>Panpulmonata</taxon>
        <taxon>Sacoglossa</taxon>
        <taxon>Placobranchoidea</taxon>
        <taxon>Plakobranchidae</taxon>
        <taxon>Plakobranchus</taxon>
    </lineage>
</organism>
<accession>A0AAV3ZHL1</accession>
<dbReference type="Proteomes" id="UP000735302">
    <property type="component" value="Unassembled WGS sequence"/>
</dbReference>
<proteinExistence type="predicted"/>
<evidence type="ECO:0000313" key="1">
    <source>
        <dbReference type="EMBL" id="GFN95119.1"/>
    </source>
</evidence>
<gene>
    <name evidence="1" type="ORF">PoB_002162500</name>
</gene>
<comment type="caution">
    <text evidence="1">The sequence shown here is derived from an EMBL/GenBank/DDBJ whole genome shotgun (WGS) entry which is preliminary data.</text>
</comment>
<name>A0AAV3ZHL1_9GAST</name>
<reference evidence="1 2" key="1">
    <citation type="journal article" date="2021" name="Elife">
        <title>Chloroplast acquisition without the gene transfer in kleptoplastic sea slugs, Plakobranchus ocellatus.</title>
        <authorList>
            <person name="Maeda T."/>
            <person name="Takahashi S."/>
            <person name="Yoshida T."/>
            <person name="Shimamura S."/>
            <person name="Takaki Y."/>
            <person name="Nagai Y."/>
            <person name="Toyoda A."/>
            <person name="Suzuki Y."/>
            <person name="Arimoto A."/>
            <person name="Ishii H."/>
            <person name="Satoh N."/>
            <person name="Nishiyama T."/>
            <person name="Hasebe M."/>
            <person name="Maruyama T."/>
            <person name="Minagawa J."/>
            <person name="Obokata J."/>
            <person name="Shigenobu S."/>
        </authorList>
    </citation>
    <scope>NUCLEOTIDE SEQUENCE [LARGE SCALE GENOMIC DNA]</scope>
</reference>
<sequence>MVKRNAVVDTHLTSCYRVMGQLHPSKTSFAHGITAATSMTHPQSVGWTFTPNGAPPIGGCDLLERPCFGTACASCHNSVMADSGSTLVLLGNKEGKEMARLRV</sequence>
<keyword evidence="2" id="KW-1185">Reference proteome</keyword>
<evidence type="ECO:0000313" key="2">
    <source>
        <dbReference type="Proteomes" id="UP000735302"/>
    </source>
</evidence>
<protein>
    <submittedName>
        <fullName evidence="1">Uncharacterized protein</fullName>
    </submittedName>
</protein>
<dbReference type="AlphaFoldDB" id="A0AAV3ZHL1"/>
<dbReference type="EMBL" id="BLXT01002484">
    <property type="protein sequence ID" value="GFN95119.1"/>
    <property type="molecule type" value="Genomic_DNA"/>
</dbReference>